<gene>
    <name evidence="1" type="ORF">Pan14r_28100</name>
    <name evidence="2" type="ORF">V7x_10620</name>
</gene>
<evidence type="ECO:0000313" key="2">
    <source>
        <dbReference type="EMBL" id="TWU65514.1"/>
    </source>
</evidence>
<dbReference type="Proteomes" id="UP000317238">
    <property type="component" value="Unassembled WGS sequence"/>
</dbReference>
<accession>A0A5C5Y5V7</accession>
<name>A0A5C6FT99_9PLAN</name>
<dbReference type="EMBL" id="SJPL01000001">
    <property type="protein sequence ID" value="TWT70504.1"/>
    <property type="molecule type" value="Genomic_DNA"/>
</dbReference>
<evidence type="ECO:0000313" key="3">
    <source>
        <dbReference type="Proteomes" id="UP000316476"/>
    </source>
</evidence>
<protein>
    <submittedName>
        <fullName evidence="2">Uncharacterized protein</fullName>
    </submittedName>
</protein>
<evidence type="ECO:0000313" key="1">
    <source>
        <dbReference type="EMBL" id="TWT70504.1"/>
    </source>
</evidence>
<evidence type="ECO:0000313" key="4">
    <source>
        <dbReference type="Proteomes" id="UP000317238"/>
    </source>
</evidence>
<keyword evidence="4" id="KW-1185">Reference proteome</keyword>
<dbReference type="EMBL" id="SJPZ01000001">
    <property type="protein sequence ID" value="TWU65514.1"/>
    <property type="molecule type" value="Genomic_DNA"/>
</dbReference>
<proteinExistence type="predicted"/>
<sequence length="39" mass="4217">MFAVGWLMEDQGPIGAGEALSIGEIAMWPKKDGLGLRDR</sequence>
<comment type="caution">
    <text evidence="2">The sequence shown here is derived from an EMBL/GenBank/DDBJ whole genome shotgun (WGS) entry which is preliminary data.</text>
</comment>
<dbReference type="Proteomes" id="UP000316476">
    <property type="component" value="Unassembled WGS sequence"/>
</dbReference>
<organism evidence="2 3">
    <name type="scientific">Crateriforma conspicua</name>
    <dbReference type="NCBI Taxonomy" id="2527996"/>
    <lineage>
        <taxon>Bacteria</taxon>
        <taxon>Pseudomonadati</taxon>
        <taxon>Planctomycetota</taxon>
        <taxon>Planctomycetia</taxon>
        <taxon>Planctomycetales</taxon>
        <taxon>Planctomycetaceae</taxon>
        <taxon>Crateriforma</taxon>
    </lineage>
</organism>
<accession>A0A5C6FT99</accession>
<dbReference type="AlphaFoldDB" id="A0A5C6FT99"/>
<reference evidence="3 4" key="1">
    <citation type="submission" date="2019-02" db="EMBL/GenBank/DDBJ databases">
        <title>Deep-cultivation of Planctomycetes and their phenomic and genomic characterization uncovers novel biology.</title>
        <authorList>
            <person name="Wiegand S."/>
            <person name="Jogler M."/>
            <person name="Boedeker C."/>
            <person name="Pinto D."/>
            <person name="Vollmers J."/>
            <person name="Rivas-Marin E."/>
            <person name="Kohn T."/>
            <person name="Peeters S.H."/>
            <person name="Heuer A."/>
            <person name="Rast P."/>
            <person name="Oberbeckmann S."/>
            <person name="Bunk B."/>
            <person name="Jeske O."/>
            <person name="Meyerdierks A."/>
            <person name="Storesund J.E."/>
            <person name="Kallscheuer N."/>
            <person name="Luecker S."/>
            <person name="Lage O.M."/>
            <person name="Pohl T."/>
            <person name="Merkel B.J."/>
            <person name="Hornburger P."/>
            <person name="Mueller R.-W."/>
            <person name="Bruemmer F."/>
            <person name="Labrenz M."/>
            <person name="Spormann A.M."/>
            <person name="Op Den Camp H."/>
            <person name="Overmann J."/>
            <person name="Amann R."/>
            <person name="Jetten M.S.M."/>
            <person name="Mascher T."/>
            <person name="Medema M.H."/>
            <person name="Devos D.P."/>
            <person name="Kaster A.-K."/>
            <person name="Ovreas L."/>
            <person name="Rohde M."/>
            <person name="Galperin M.Y."/>
            <person name="Jogler C."/>
        </authorList>
    </citation>
    <scope>NUCLEOTIDE SEQUENCE [LARGE SCALE GENOMIC DNA]</scope>
    <source>
        <strain evidence="1 4">Pan14r</strain>
        <strain evidence="2 3">V7</strain>
    </source>
</reference>